<accession>A0A194QUV9</accession>
<dbReference type="EMBL" id="KQ461137">
    <property type="protein sequence ID" value="KPJ08765.1"/>
    <property type="molecule type" value="Genomic_DNA"/>
</dbReference>
<sequence length="84" mass="9105">MLPYQAVAMDYAVASASFHHHQRPGGLPGVMGLSGPGPGLNPGLNPAFTHSWFVQTSPDICRQQQASNQSHLEPGHVSFFLYIF</sequence>
<organism evidence="1 2">
    <name type="scientific">Papilio machaon</name>
    <name type="common">Old World swallowtail butterfly</name>
    <dbReference type="NCBI Taxonomy" id="76193"/>
    <lineage>
        <taxon>Eukaryota</taxon>
        <taxon>Metazoa</taxon>
        <taxon>Ecdysozoa</taxon>
        <taxon>Arthropoda</taxon>
        <taxon>Hexapoda</taxon>
        <taxon>Insecta</taxon>
        <taxon>Pterygota</taxon>
        <taxon>Neoptera</taxon>
        <taxon>Endopterygota</taxon>
        <taxon>Lepidoptera</taxon>
        <taxon>Glossata</taxon>
        <taxon>Ditrysia</taxon>
        <taxon>Papilionoidea</taxon>
        <taxon>Papilionidae</taxon>
        <taxon>Papilioninae</taxon>
        <taxon>Papilio</taxon>
    </lineage>
</organism>
<dbReference type="Proteomes" id="UP000053240">
    <property type="component" value="Unassembled WGS sequence"/>
</dbReference>
<dbReference type="AlphaFoldDB" id="A0A194QUV9"/>
<protein>
    <submittedName>
        <fullName evidence="1">Uncharacterized protein</fullName>
    </submittedName>
</protein>
<reference evidence="1 2" key="1">
    <citation type="journal article" date="2015" name="Nat. Commun.">
        <title>Outbred genome sequencing and CRISPR/Cas9 gene editing in butterflies.</title>
        <authorList>
            <person name="Li X."/>
            <person name="Fan D."/>
            <person name="Zhang W."/>
            <person name="Liu G."/>
            <person name="Zhang L."/>
            <person name="Zhao L."/>
            <person name="Fang X."/>
            <person name="Chen L."/>
            <person name="Dong Y."/>
            <person name="Chen Y."/>
            <person name="Ding Y."/>
            <person name="Zhao R."/>
            <person name="Feng M."/>
            <person name="Zhu Y."/>
            <person name="Feng Y."/>
            <person name="Jiang X."/>
            <person name="Zhu D."/>
            <person name="Xiang H."/>
            <person name="Feng X."/>
            <person name="Li S."/>
            <person name="Wang J."/>
            <person name="Zhang G."/>
            <person name="Kronforst M.R."/>
            <person name="Wang W."/>
        </authorList>
    </citation>
    <scope>NUCLEOTIDE SEQUENCE [LARGE SCALE GENOMIC DNA]</scope>
    <source>
        <strain evidence="1">Ya'a_city_454_Pm</strain>
        <tissue evidence="1">Whole body</tissue>
    </source>
</reference>
<proteinExistence type="predicted"/>
<name>A0A194QUV9_PAPMA</name>
<dbReference type="InParanoid" id="A0A194QUV9"/>
<keyword evidence="2" id="KW-1185">Reference proteome</keyword>
<gene>
    <name evidence="1" type="ORF">RR48_07825</name>
</gene>
<evidence type="ECO:0000313" key="2">
    <source>
        <dbReference type="Proteomes" id="UP000053240"/>
    </source>
</evidence>
<evidence type="ECO:0000313" key="1">
    <source>
        <dbReference type="EMBL" id="KPJ08765.1"/>
    </source>
</evidence>